<name>A0A939GA69_9BACT</name>
<dbReference type="InterPro" id="IPR036179">
    <property type="entry name" value="Ig-like_dom_sf"/>
</dbReference>
<dbReference type="AlphaFoldDB" id="A0A939GA69"/>
<dbReference type="RefSeq" id="WP_207337795.1">
    <property type="nucleotide sequence ID" value="NZ_JAFMYU010000023.1"/>
</dbReference>
<feature type="chain" id="PRO_5036953447" evidence="1">
    <location>
        <begin position="22"/>
        <end position="1098"/>
    </location>
</feature>
<evidence type="ECO:0000313" key="3">
    <source>
        <dbReference type="Proteomes" id="UP000664795"/>
    </source>
</evidence>
<gene>
    <name evidence="2" type="ORF">J2I48_22670</name>
</gene>
<organism evidence="2 3">
    <name type="scientific">Fibrella aquatilis</name>
    <dbReference type="NCBI Taxonomy" id="2817059"/>
    <lineage>
        <taxon>Bacteria</taxon>
        <taxon>Pseudomonadati</taxon>
        <taxon>Bacteroidota</taxon>
        <taxon>Cytophagia</taxon>
        <taxon>Cytophagales</taxon>
        <taxon>Spirosomataceae</taxon>
        <taxon>Fibrella</taxon>
    </lineage>
</organism>
<dbReference type="EMBL" id="JAFMYU010000023">
    <property type="protein sequence ID" value="MBO0933830.1"/>
    <property type="molecule type" value="Genomic_DNA"/>
</dbReference>
<dbReference type="Proteomes" id="UP000664795">
    <property type="component" value="Unassembled WGS sequence"/>
</dbReference>
<keyword evidence="1" id="KW-0732">Signal</keyword>
<evidence type="ECO:0000256" key="1">
    <source>
        <dbReference type="SAM" id="SignalP"/>
    </source>
</evidence>
<dbReference type="InterPro" id="IPR013783">
    <property type="entry name" value="Ig-like_fold"/>
</dbReference>
<dbReference type="InterPro" id="IPR026444">
    <property type="entry name" value="Secre_tail"/>
</dbReference>
<comment type="caution">
    <text evidence="2">The sequence shown here is derived from an EMBL/GenBank/DDBJ whole genome shotgun (WGS) entry which is preliminary data.</text>
</comment>
<reference evidence="2 3" key="1">
    <citation type="submission" date="2021-03" db="EMBL/GenBank/DDBJ databases">
        <title>Fibrella sp. HMF5036 genome sequencing and assembly.</title>
        <authorList>
            <person name="Kang H."/>
            <person name="Kim H."/>
            <person name="Bae S."/>
            <person name="Joh K."/>
        </authorList>
    </citation>
    <scope>NUCLEOTIDE SEQUENCE [LARGE SCALE GENOMIC DNA]</scope>
    <source>
        <strain evidence="2 3">HMF5036</strain>
    </source>
</reference>
<sequence length="1098" mass="115669">MKLQYLLVWLLLLFSAERALAQATLVKEIYPLATGSIDASIKGVPIGNKFLFAADNSVNGKELWISDGTDAGTVMLKDIKPGTRTTSSNPQSFFTFQGIAYFYINLGGFYTPYELWRSDGTADGTYKIGDEETVSNELEIADNTLYFISDNGLIQKDLTKAGYKTIIDRSYNSDLNNFPAKAANITRQNGNWLFMAQSVQNKYKQALFQSDGTKAGTRKVANLGDNDGKITATKSGKLAFFGNDDGTYGAELWVTDGTAGGTKMVKNIAPGGLSSFISLAYYSLNFYQIQPLQDKVLFVADDGTTGNELWISDGTEAGTKLFKEFTAGKNGTTFYFYNPSDVGTDLIYFAVNNKELWRSDGTEAGTYMLATDPNGEFNYVRKLGDYIYYRDGDGRKVYRLDGRPASSQVVGTLTNSLYGYYSGPGDFLIAGNNMFYSGNQDATGWELWKLPFCDHQATISAPVGASFCTGASIDLQAGGSGGAGPFTYKWTSGTDNLGTNAKLTVNKTATYTVDVTDSRGCTISTSVQATETKNLPIGISGSTAYCAGDAVPLSGTAAGGTAPYVYQWFQNSSRITGQTATTLTVNTTGTYSLSVSDSKGCTGTSTGLFVSQKPSPSATISTNGTTVVQPGSSLSVVMTTPAASGQTYQWFRDGVAIPGATNNNYLATQAGGYTVQVNRDGCTATSSLTRLAVGLAVNLVGSPTFCVGGSTSLTVTPTTGDAPYTYQWRLGNTTVGTSSTITVSTAGSYSVTITDSKGVTGTLPAIDVTQRPVPTATISAGGPLVLQPGASVVLSAPVLAGQTYVWLRNGTAIAGATGATYTANLAGDYTVTVTRDACSATSVPTRVSLALQAAITGATQLCSGQSVTLVAGNTNGEGPFTYQWRQNGTVLNVLGNTLIVNTGGDYAVTITDSKGLIGVSPVFSVSQKPSPNATIAATGQLPLQPGTSAILSVVAVPTQTYQWFLDGQAITGATGSSYTVTQGGSYAVLVTRDGCATNSGGYVVGLILATEPIVAGLTLEASPNPTSHLLRVRLMLDEPAPATLRLFNTMGRQIQTHSFSQPQQTHEHQFDVGNVPAGMLLLRAEVGHKQLTRKLLKE</sequence>
<feature type="signal peptide" evidence="1">
    <location>
        <begin position="1"/>
        <end position="21"/>
    </location>
</feature>
<keyword evidence="3" id="KW-1185">Reference proteome</keyword>
<dbReference type="Gene3D" id="2.60.40.10">
    <property type="entry name" value="Immunoglobulins"/>
    <property type="match status" value="7"/>
</dbReference>
<protein>
    <submittedName>
        <fullName evidence="2">T9SS type A sorting domain-containing protein</fullName>
    </submittedName>
</protein>
<dbReference type="SUPFAM" id="SSF48726">
    <property type="entry name" value="Immunoglobulin"/>
    <property type="match status" value="1"/>
</dbReference>
<proteinExistence type="predicted"/>
<evidence type="ECO:0000313" key="2">
    <source>
        <dbReference type="EMBL" id="MBO0933830.1"/>
    </source>
</evidence>
<accession>A0A939GA69</accession>
<dbReference type="NCBIfam" id="TIGR04183">
    <property type="entry name" value="Por_Secre_tail"/>
    <property type="match status" value="1"/>
</dbReference>